<dbReference type="AlphaFoldDB" id="A0A0E9TCM9"/>
<reference evidence="2" key="2">
    <citation type="journal article" date="2015" name="Fish Shellfish Immunol.">
        <title>Early steps in the European eel (Anguilla anguilla)-Vibrio vulnificus interaction in the gills: Role of the RtxA13 toxin.</title>
        <authorList>
            <person name="Callol A."/>
            <person name="Pajuelo D."/>
            <person name="Ebbesson L."/>
            <person name="Teles M."/>
            <person name="MacKenzie S."/>
            <person name="Amaro C."/>
        </authorList>
    </citation>
    <scope>NUCLEOTIDE SEQUENCE</scope>
</reference>
<name>A0A0E9TCM9_ANGAN</name>
<evidence type="ECO:0000313" key="2">
    <source>
        <dbReference type="EMBL" id="JAH51202.1"/>
    </source>
</evidence>
<evidence type="ECO:0000256" key="1">
    <source>
        <dbReference type="SAM" id="MobiDB-lite"/>
    </source>
</evidence>
<organism evidence="2">
    <name type="scientific">Anguilla anguilla</name>
    <name type="common">European freshwater eel</name>
    <name type="synonym">Muraena anguilla</name>
    <dbReference type="NCBI Taxonomy" id="7936"/>
    <lineage>
        <taxon>Eukaryota</taxon>
        <taxon>Metazoa</taxon>
        <taxon>Chordata</taxon>
        <taxon>Craniata</taxon>
        <taxon>Vertebrata</taxon>
        <taxon>Euteleostomi</taxon>
        <taxon>Actinopterygii</taxon>
        <taxon>Neopterygii</taxon>
        <taxon>Teleostei</taxon>
        <taxon>Anguilliformes</taxon>
        <taxon>Anguillidae</taxon>
        <taxon>Anguilla</taxon>
    </lineage>
</organism>
<proteinExistence type="predicted"/>
<sequence>MQSGLSPQDHRICSRIKGKLPKPHSHIIWR</sequence>
<protein>
    <submittedName>
        <fullName evidence="2">Uncharacterized protein</fullName>
    </submittedName>
</protein>
<feature type="compositionally biased region" description="Basic residues" evidence="1">
    <location>
        <begin position="13"/>
        <end position="30"/>
    </location>
</feature>
<accession>A0A0E9TCM9</accession>
<reference evidence="2" key="1">
    <citation type="submission" date="2014-11" db="EMBL/GenBank/DDBJ databases">
        <authorList>
            <person name="Amaro Gonzalez C."/>
        </authorList>
    </citation>
    <scope>NUCLEOTIDE SEQUENCE</scope>
</reference>
<dbReference type="EMBL" id="GBXM01057375">
    <property type="protein sequence ID" value="JAH51202.1"/>
    <property type="molecule type" value="Transcribed_RNA"/>
</dbReference>
<feature type="region of interest" description="Disordered" evidence="1">
    <location>
        <begin position="1"/>
        <end position="30"/>
    </location>
</feature>